<dbReference type="InterPro" id="IPR013197">
    <property type="entry name" value="RNA_pol_III_RPC82-rel_HTH"/>
</dbReference>
<organism evidence="2 3">
    <name type="scientific">Candidatus Marsarchaeota G1 archaeon BE_D</name>
    <dbReference type="NCBI Taxonomy" id="1978156"/>
    <lineage>
        <taxon>Archaea</taxon>
        <taxon>Candidatus Marsarchaeota</taxon>
        <taxon>Candidatus Marsarchaeota group 1</taxon>
    </lineage>
</organism>
<evidence type="ECO:0000259" key="1">
    <source>
        <dbReference type="Pfam" id="PF08221"/>
    </source>
</evidence>
<gene>
    <name evidence="2" type="ORF">B9Q02_07035</name>
</gene>
<dbReference type="InterPro" id="IPR036390">
    <property type="entry name" value="WH_DNA-bd_sf"/>
</dbReference>
<comment type="caution">
    <text evidence="2">The sequence shown here is derived from an EMBL/GenBank/DDBJ whole genome shotgun (WGS) entry which is preliminary data.</text>
</comment>
<dbReference type="Proteomes" id="UP000240569">
    <property type="component" value="Unassembled WGS sequence"/>
</dbReference>
<reference evidence="2 3" key="1">
    <citation type="submission" date="2017-04" db="EMBL/GenBank/DDBJ databases">
        <title>Novel microbial lineages endemic to geothermal iron-oxide mats fill important gaps in the evolutionary history of Archaea.</title>
        <authorList>
            <person name="Jay Z.J."/>
            <person name="Beam J.P."/>
            <person name="Dlakic M."/>
            <person name="Rusch D.B."/>
            <person name="Kozubal M.A."/>
            <person name="Inskeep W.P."/>
        </authorList>
    </citation>
    <scope>NUCLEOTIDE SEQUENCE [LARGE SCALE GENOMIC DNA]</scope>
    <source>
        <strain evidence="2">BE_D</strain>
    </source>
</reference>
<protein>
    <recommendedName>
        <fullName evidence="1">RNA polymerase III subunit RPC82-related helix-turn-helix domain-containing protein</fullName>
    </recommendedName>
</protein>
<dbReference type="InterPro" id="IPR036388">
    <property type="entry name" value="WH-like_DNA-bd_sf"/>
</dbReference>
<dbReference type="InterPro" id="IPR011991">
    <property type="entry name" value="ArsR-like_HTH"/>
</dbReference>
<dbReference type="CDD" id="cd00090">
    <property type="entry name" value="HTH_ARSR"/>
    <property type="match status" value="1"/>
</dbReference>
<dbReference type="SUPFAM" id="SSF46785">
    <property type="entry name" value="Winged helix' DNA-binding domain"/>
    <property type="match status" value="1"/>
</dbReference>
<dbReference type="EMBL" id="NEXD01000038">
    <property type="protein sequence ID" value="PSN85267.1"/>
    <property type="molecule type" value="Genomic_DNA"/>
</dbReference>
<feature type="domain" description="RNA polymerase III subunit RPC82-related helix-turn-helix" evidence="1">
    <location>
        <begin position="5"/>
        <end position="57"/>
    </location>
</feature>
<name>A0A2R6AFW0_9ARCH</name>
<proteinExistence type="predicted"/>
<evidence type="ECO:0000313" key="3">
    <source>
        <dbReference type="Proteomes" id="UP000240569"/>
    </source>
</evidence>
<dbReference type="Pfam" id="PF08221">
    <property type="entry name" value="HTH_9"/>
    <property type="match status" value="1"/>
</dbReference>
<accession>A0A2R6AFW0</accession>
<evidence type="ECO:0000313" key="2">
    <source>
        <dbReference type="EMBL" id="PSN85267.1"/>
    </source>
</evidence>
<sequence length="106" mass="12228">MNARTLLEDLFPSKCALRIVAHLLERGELNVSELVRLTGMPHKSVVKNASWLKRLGIIKEKRFGRIRVYEIVRSDPIVTALYKLNRELDFKRTTGELLLVVRDGSR</sequence>
<dbReference type="Gene3D" id="1.10.10.10">
    <property type="entry name" value="Winged helix-like DNA-binding domain superfamily/Winged helix DNA-binding domain"/>
    <property type="match status" value="1"/>
</dbReference>
<dbReference type="AlphaFoldDB" id="A0A2R6AFW0"/>